<dbReference type="PANTHER" id="PTHR30547">
    <property type="entry name" value="UNCHARACTERIZED PROTEIN YHCG-RELATED"/>
    <property type="match status" value="1"/>
</dbReference>
<evidence type="ECO:0000313" key="3">
    <source>
        <dbReference type="EMBL" id="SDW67544.1"/>
    </source>
</evidence>
<dbReference type="EMBL" id="FNND01000003">
    <property type="protein sequence ID" value="SDW67544.1"/>
    <property type="molecule type" value="Genomic_DNA"/>
</dbReference>
<evidence type="ECO:0000313" key="4">
    <source>
        <dbReference type="Proteomes" id="UP000182771"/>
    </source>
</evidence>
<evidence type="ECO:0000259" key="2">
    <source>
        <dbReference type="Pfam" id="PF17761"/>
    </source>
</evidence>
<dbReference type="GO" id="GO:0004519">
    <property type="term" value="F:endonuclease activity"/>
    <property type="evidence" value="ECO:0007669"/>
    <property type="project" value="UniProtKB-KW"/>
</dbReference>
<dbReference type="Gene3D" id="3.40.1350.10">
    <property type="match status" value="1"/>
</dbReference>
<protein>
    <submittedName>
        <fullName evidence="3">Predicted nuclease of restriction endonuclease-like (RecB) superfamily, DUF1016 family</fullName>
    </submittedName>
</protein>
<organism evidence="3 4">
    <name type="scientific">Capnocytophaga granulosa</name>
    <dbReference type="NCBI Taxonomy" id="45242"/>
    <lineage>
        <taxon>Bacteria</taxon>
        <taxon>Pseudomonadati</taxon>
        <taxon>Bacteroidota</taxon>
        <taxon>Flavobacteriia</taxon>
        <taxon>Flavobacteriales</taxon>
        <taxon>Flavobacteriaceae</taxon>
        <taxon>Capnocytophaga</taxon>
    </lineage>
</organism>
<accession>A0A1H2VHY9</accession>
<keyword evidence="3" id="KW-0255">Endonuclease</keyword>
<gene>
    <name evidence="3" type="ORF">SAMN05444420_103178</name>
</gene>
<feature type="domain" description="YhcG PDDEXK nuclease" evidence="1">
    <location>
        <begin position="212"/>
        <end position="371"/>
    </location>
</feature>
<comment type="caution">
    <text evidence="3">The sequence shown here is derived from an EMBL/GenBank/DDBJ whole genome shotgun (WGS) entry which is preliminary data.</text>
</comment>
<keyword evidence="3" id="KW-0540">Nuclease</keyword>
<proteinExistence type="predicted"/>
<evidence type="ECO:0000259" key="1">
    <source>
        <dbReference type="Pfam" id="PF06250"/>
    </source>
</evidence>
<keyword evidence="3" id="KW-0378">Hydrolase</keyword>
<dbReference type="AlphaFoldDB" id="A0A1H2VHY9"/>
<dbReference type="Pfam" id="PF17761">
    <property type="entry name" value="DUF1016_N"/>
    <property type="match status" value="1"/>
</dbReference>
<dbReference type="GeneID" id="85016889"/>
<dbReference type="InterPro" id="IPR011856">
    <property type="entry name" value="tRNA_endonuc-like_dom_sf"/>
</dbReference>
<feature type="domain" description="YhcG N-terminal" evidence="2">
    <location>
        <begin position="12"/>
        <end position="112"/>
    </location>
</feature>
<dbReference type="OrthoDB" id="9801263at2"/>
<dbReference type="GO" id="GO:0003676">
    <property type="term" value="F:nucleic acid binding"/>
    <property type="evidence" value="ECO:0007669"/>
    <property type="project" value="InterPro"/>
</dbReference>
<dbReference type="InterPro" id="IPR053148">
    <property type="entry name" value="PD-DEXK-like_domain"/>
</dbReference>
<reference evidence="3 4" key="1">
    <citation type="submission" date="2016-10" db="EMBL/GenBank/DDBJ databases">
        <authorList>
            <person name="Varghese N."/>
            <person name="Submissions S."/>
        </authorList>
    </citation>
    <scope>NUCLEOTIDE SEQUENCE [LARGE SCALE GENOMIC DNA]</scope>
    <source>
        <strain evidence="3 4">DSM 11449</strain>
    </source>
</reference>
<name>A0A1H2VHY9_9FLAO</name>
<keyword evidence="4" id="KW-1185">Reference proteome</keyword>
<dbReference type="Proteomes" id="UP000182771">
    <property type="component" value="Unassembled WGS sequence"/>
</dbReference>
<dbReference type="InterPro" id="IPR041527">
    <property type="entry name" value="YhcG_N"/>
</dbReference>
<dbReference type="Pfam" id="PF06250">
    <property type="entry name" value="YhcG_C"/>
    <property type="match status" value="1"/>
</dbReference>
<dbReference type="RefSeq" id="WP_016420534.1">
    <property type="nucleotide sequence ID" value="NZ_FNND01000003.1"/>
</dbReference>
<sequence>MAISNYMTATEQIKEAILSSQYKAAKQVNAVQLSLYYGVGRYVSQNTRKGVWGTGAIEIIAAELHKELPGLRGFGARHLRNMRAFYEAWQELDTNLETTVSKLQISDNEDFIDSAATAAELETMNTPILLPRFDMLYDNTFLEVPFTHHSIIIAKVKDIEERLFYIRKCAKEHLSKYTLMKIIDEGVFQKEPIPNNFSQTLPSKKLARKAVEMFKDEYLLDFINVEEIGERDLADIDERVVEQQIIHNVKNFIMTFGKDFTFVGNQYHLEVFEEEQYPDLLFFNRELNCLVCVELKKGNFKPSYLGQLTTYLRILDDTVKKPHENPTIGIILCKDFNRDFVEYIIQDYNKPMGVARYTTTAEMPEQLQRVLPDIDELRKVLSIQPTDK</sequence>
<dbReference type="InterPro" id="IPR009362">
    <property type="entry name" value="YhcG_C"/>
</dbReference>
<dbReference type="PANTHER" id="PTHR30547:SF0">
    <property type="entry name" value="BLR8175 PROTEIN"/>
    <property type="match status" value="1"/>
</dbReference>